<evidence type="ECO:0000313" key="10">
    <source>
        <dbReference type="EMBL" id="PRY02576.1"/>
    </source>
</evidence>
<dbReference type="GO" id="GO:0009254">
    <property type="term" value="P:peptidoglycan turnover"/>
    <property type="evidence" value="ECO:0007669"/>
    <property type="project" value="TreeGrafter"/>
</dbReference>
<dbReference type="PANTHER" id="PTHR30480:SF13">
    <property type="entry name" value="BETA-HEXOSAMINIDASE"/>
    <property type="match status" value="1"/>
</dbReference>
<evidence type="ECO:0000256" key="5">
    <source>
        <dbReference type="ARBA" id="ARBA00023295"/>
    </source>
</evidence>
<dbReference type="FunFam" id="3.20.20.300:FF:000014">
    <property type="entry name" value="Beta-hexosaminidase, lipoprotein"/>
    <property type="match status" value="1"/>
</dbReference>
<gene>
    <name evidence="10" type="ORF">CLV72_1011179</name>
</gene>
<dbReference type="GO" id="GO:0005975">
    <property type="term" value="P:carbohydrate metabolic process"/>
    <property type="evidence" value="ECO:0007669"/>
    <property type="project" value="InterPro"/>
</dbReference>
<evidence type="ECO:0000256" key="7">
    <source>
        <dbReference type="SAM" id="SignalP"/>
    </source>
</evidence>
<comment type="caution">
    <text evidence="10">The sequence shown here is derived from an EMBL/GenBank/DDBJ whole genome shotgun (WGS) entry which is preliminary data.</text>
</comment>
<dbReference type="SUPFAM" id="SSF52279">
    <property type="entry name" value="Beta-D-glucan exohydrolase, C-terminal domain"/>
    <property type="match status" value="1"/>
</dbReference>
<evidence type="ECO:0000256" key="4">
    <source>
        <dbReference type="ARBA" id="ARBA00022801"/>
    </source>
</evidence>
<dbReference type="PANTHER" id="PTHR30480">
    <property type="entry name" value="BETA-HEXOSAMINIDASE-RELATED"/>
    <property type="match status" value="1"/>
</dbReference>
<dbReference type="GO" id="GO:0004563">
    <property type="term" value="F:beta-N-acetylhexosaminidase activity"/>
    <property type="evidence" value="ECO:0007669"/>
    <property type="project" value="UniProtKB-EC"/>
</dbReference>
<dbReference type="Pfam" id="PF01915">
    <property type="entry name" value="Glyco_hydro_3_C"/>
    <property type="match status" value="1"/>
</dbReference>
<dbReference type="EMBL" id="PVZC01000001">
    <property type="protein sequence ID" value="PRY02576.1"/>
    <property type="molecule type" value="Genomic_DNA"/>
</dbReference>
<feature type="domain" description="Glycoside hydrolase family 3 C-terminal" evidence="9">
    <location>
        <begin position="446"/>
        <end position="612"/>
    </location>
</feature>
<protein>
    <recommendedName>
        <fullName evidence="3">beta-N-acetylhexosaminidase</fullName>
        <ecNumber evidence="3">3.2.1.52</ecNumber>
    </recommendedName>
</protein>
<name>A0A2T0QF65_9ACTN</name>
<dbReference type="InterPro" id="IPR002772">
    <property type="entry name" value="Glyco_hydro_3_C"/>
</dbReference>
<proteinExistence type="inferred from homology"/>
<evidence type="ECO:0000313" key="11">
    <source>
        <dbReference type="Proteomes" id="UP000237846"/>
    </source>
</evidence>
<evidence type="ECO:0000259" key="9">
    <source>
        <dbReference type="Pfam" id="PF01915"/>
    </source>
</evidence>
<dbReference type="PRINTS" id="PR00133">
    <property type="entry name" value="GLHYDRLASE3"/>
</dbReference>
<dbReference type="OrthoDB" id="9805821at2"/>
<keyword evidence="5 6" id="KW-0326">Glycosidase</keyword>
<organism evidence="10 11">
    <name type="scientific">Allonocardiopsis opalescens</name>
    <dbReference type="NCBI Taxonomy" id="1144618"/>
    <lineage>
        <taxon>Bacteria</taxon>
        <taxon>Bacillati</taxon>
        <taxon>Actinomycetota</taxon>
        <taxon>Actinomycetes</taxon>
        <taxon>Streptosporangiales</taxon>
        <taxon>Allonocardiopsis</taxon>
    </lineage>
</organism>
<accession>A0A2T0QF65</accession>
<sequence>MVRRSLRSLLSAGGLAVLVSAGAVIPAQAEPAPGSGGPPDPAALRQVERTADPDEIAEIVAGMTVEQKVGQLFVPHVYGDDAENPDPADAAMNMELFGVETPAEVVSRYHLGGVIYFEWSNNLRGGPEQIAGLSNGLQRAAADSGAGVPLVIGTDQEQGVVTRIREPATTFPGNMALAAGRSVLGATTAAYITGAELRAMGINQNYAPTADVNVNPLNPVIGVRSFSSDPGLAARYSAAQVLGYQAADVTATTKHFPGHGDTHQDSHLEVPQIDHTREEWERLDLPPFRAAVDAGIDSVMTGHLVVPALDPTGTPATLSEPIITGVLRGELGFDGVVVTDGLDMEGVRQDYTDEEIAVRAVQAGVDMLLKSPEGAFAAQYNAVLAAVDSGEISMERLDASVVRILTMKYERGLFDDPYADTGTVDRIVGNRLHQAAAGRITDRTTTLVSNDGVLPLDAGTTGSVLVTGTLTEPLVAGMAERGVAAEGVGTGLNPTPAQIDAAVAAAAGHDLVVVATNRAGDARWAEQRELVNELVATGVPVVAVAMRDPYDIAYFTGVDAYLATYSATSASNRSLLRVLFGEVEPSGRLPVDIPVAGSATEVLYPFGHGLGY</sequence>
<dbReference type="EC" id="3.2.1.52" evidence="3"/>
<dbReference type="SUPFAM" id="SSF51445">
    <property type="entry name" value="(Trans)glycosidases"/>
    <property type="match status" value="1"/>
</dbReference>
<feature type="domain" description="Glycoside hydrolase family 3 N-terminal" evidence="8">
    <location>
        <begin position="64"/>
        <end position="406"/>
    </location>
</feature>
<feature type="chain" id="PRO_5015474060" description="beta-N-acetylhexosaminidase" evidence="7">
    <location>
        <begin position="30"/>
        <end position="612"/>
    </location>
</feature>
<dbReference type="Gene3D" id="3.40.50.1700">
    <property type="entry name" value="Glycoside hydrolase family 3 C-terminal domain"/>
    <property type="match status" value="1"/>
</dbReference>
<dbReference type="RefSeq" id="WP_106240376.1">
    <property type="nucleotide sequence ID" value="NZ_PVZC01000001.1"/>
</dbReference>
<dbReference type="InterPro" id="IPR036881">
    <property type="entry name" value="Glyco_hydro_3_C_sf"/>
</dbReference>
<feature type="signal peptide" evidence="7">
    <location>
        <begin position="1"/>
        <end position="29"/>
    </location>
</feature>
<keyword evidence="11" id="KW-1185">Reference proteome</keyword>
<dbReference type="InterPro" id="IPR019800">
    <property type="entry name" value="Glyco_hydro_3_AS"/>
</dbReference>
<dbReference type="PROSITE" id="PS00775">
    <property type="entry name" value="GLYCOSYL_HYDROL_F3"/>
    <property type="match status" value="1"/>
</dbReference>
<evidence type="ECO:0000256" key="6">
    <source>
        <dbReference type="RuleBase" id="RU361161"/>
    </source>
</evidence>
<keyword evidence="7" id="KW-0732">Signal</keyword>
<evidence type="ECO:0000256" key="1">
    <source>
        <dbReference type="ARBA" id="ARBA00001231"/>
    </source>
</evidence>
<dbReference type="InterPro" id="IPR050226">
    <property type="entry name" value="NagZ_Beta-hexosaminidase"/>
</dbReference>
<dbReference type="Pfam" id="PF00933">
    <property type="entry name" value="Glyco_hydro_3"/>
    <property type="match status" value="1"/>
</dbReference>
<comment type="catalytic activity">
    <reaction evidence="1">
        <text>Hydrolysis of terminal non-reducing N-acetyl-D-hexosamine residues in N-acetyl-beta-D-hexosaminides.</text>
        <dbReference type="EC" id="3.2.1.52"/>
    </reaction>
</comment>
<comment type="similarity">
    <text evidence="2 6">Belongs to the glycosyl hydrolase 3 family.</text>
</comment>
<dbReference type="Proteomes" id="UP000237846">
    <property type="component" value="Unassembled WGS sequence"/>
</dbReference>
<dbReference type="InterPro" id="IPR036962">
    <property type="entry name" value="Glyco_hydro_3_N_sf"/>
</dbReference>
<evidence type="ECO:0000256" key="3">
    <source>
        <dbReference type="ARBA" id="ARBA00012663"/>
    </source>
</evidence>
<dbReference type="Gene3D" id="3.20.20.300">
    <property type="entry name" value="Glycoside hydrolase, family 3, N-terminal domain"/>
    <property type="match status" value="1"/>
</dbReference>
<dbReference type="InterPro" id="IPR017853">
    <property type="entry name" value="GH"/>
</dbReference>
<keyword evidence="4 6" id="KW-0378">Hydrolase</keyword>
<dbReference type="InterPro" id="IPR001764">
    <property type="entry name" value="Glyco_hydro_3_N"/>
</dbReference>
<evidence type="ECO:0000256" key="2">
    <source>
        <dbReference type="ARBA" id="ARBA00005336"/>
    </source>
</evidence>
<reference evidence="10 11" key="1">
    <citation type="submission" date="2018-03" db="EMBL/GenBank/DDBJ databases">
        <title>Genomic Encyclopedia of Archaeal and Bacterial Type Strains, Phase II (KMG-II): from individual species to whole genera.</title>
        <authorList>
            <person name="Goeker M."/>
        </authorList>
    </citation>
    <scope>NUCLEOTIDE SEQUENCE [LARGE SCALE GENOMIC DNA]</scope>
    <source>
        <strain evidence="10 11">DSM 45601</strain>
    </source>
</reference>
<dbReference type="AlphaFoldDB" id="A0A2T0QF65"/>
<evidence type="ECO:0000259" key="8">
    <source>
        <dbReference type="Pfam" id="PF00933"/>
    </source>
</evidence>